<reference evidence="2" key="1">
    <citation type="submission" date="2020-04" db="EMBL/GenBank/DDBJ databases">
        <title>Hybrid Assembly of Korean Phytophthora infestans isolates.</title>
        <authorList>
            <person name="Prokchorchik M."/>
            <person name="Lee Y."/>
            <person name="Seo J."/>
            <person name="Cho J.-H."/>
            <person name="Park Y.-E."/>
            <person name="Jang D.-C."/>
            <person name="Im J.-S."/>
            <person name="Choi J.-G."/>
            <person name="Park H.-J."/>
            <person name="Lee G.-B."/>
            <person name="Lee Y.-G."/>
            <person name="Hong S.-Y."/>
            <person name="Cho K."/>
            <person name="Sohn K.H."/>
        </authorList>
    </citation>
    <scope>NUCLEOTIDE SEQUENCE</scope>
    <source>
        <strain evidence="2">KR_1_A1</strain>
        <strain evidence="3">KR_2_A2</strain>
    </source>
</reference>
<dbReference type="EMBL" id="WSZM01000604">
    <property type="protein sequence ID" value="KAF4031006.1"/>
    <property type="molecule type" value="Genomic_DNA"/>
</dbReference>
<dbReference type="CDD" id="cd14686">
    <property type="entry name" value="bZIP"/>
    <property type="match status" value="1"/>
</dbReference>
<organism evidence="2 4">
    <name type="scientific">Phytophthora infestans</name>
    <name type="common">Potato late blight agent</name>
    <name type="synonym">Botrytis infestans</name>
    <dbReference type="NCBI Taxonomy" id="4787"/>
    <lineage>
        <taxon>Eukaryota</taxon>
        <taxon>Sar</taxon>
        <taxon>Stramenopiles</taxon>
        <taxon>Oomycota</taxon>
        <taxon>Peronosporomycetes</taxon>
        <taxon>Peronosporales</taxon>
        <taxon>Peronosporaceae</taxon>
        <taxon>Phytophthora</taxon>
    </lineage>
</organism>
<evidence type="ECO:0000256" key="1">
    <source>
        <dbReference type="SAM" id="Coils"/>
    </source>
</evidence>
<evidence type="ECO:0008006" key="5">
    <source>
        <dbReference type="Google" id="ProtNLM"/>
    </source>
</evidence>
<evidence type="ECO:0000313" key="3">
    <source>
        <dbReference type="EMBL" id="KAF4134835.1"/>
    </source>
</evidence>
<protein>
    <recommendedName>
        <fullName evidence="5">Bzip transcription factor</fullName>
    </recommendedName>
</protein>
<gene>
    <name evidence="2" type="ORF">GN244_ATG17098</name>
    <name evidence="3" type="ORF">GN958_ATG16091</name>
</gene>
<sequence>MFPPNTQHFRDDAIGLVKQRGERRCVVPVVSSNRALVRSTKTNGDSDMFSSREHPGFFLPSGESDVTIFRPMSTYDEFYRPAPMAPPGGHKQPARREEEWEAELKVAKEKHRLSQRRYLQKQKDCFVRLENGNDQLRREINRLRRKYQDIRHRVIPKVTVWTVVTEYFQVFRNGFHADGRKQFDFARTGMTPDITHNSGRGIESLTTNWRLRSGWFEDIELDALDLKKSLDGSIVATTNTSFTISEKTLQNVFPLLYRRYGGGFERESRLAQKLLGKRIVMRGTTRFEWDGAYGQLTCKLDQSDLLTPIHRLLGNLEDVCFVFKNSLACRCDQKSCRLKLGVDFGQICPDGLLNTLFSAYMDTG</sequence>
<dbReference type="AlphaFoldDB" id="A0A833S237"/>
<comment type="caution">
    <text evidence="2">The sequence shown here is derived from an EMBL/GenBank/DDBJ whole genome shotgun (WGS) entry which is preliminary data.</text>
</comment>
<feature type="coiled-coil region" evidence="1">
    <location>
        <begin position="97"/>
        <end position="153"/>
    </location>
</feature>
<proteinExistence type="predicted"/>
<accession>A0A833S237</accession>
<evidence type="ECO:0000313" key="2">
    <source>
        <dbReference type="EMBL" id="KAF4031006.1"/>
    </source>
</evidence>
<keyword evidence="4" id="KW-1185">Reference proteome</keyword>
<keyword evidence="1" id="KW-0175">Coiled coil</keyword>
<name>A0A833S237_PHYIN</name>
<dbReference type="EMBL" id="JAACNO010002256">
    <property type="protein sequence ID" value="KAF4134835.1"/>
    <property type="molecule type" value="Genomic_DNA"/>
</dbReference>
<evidence type="ECO:0000313" key="4">
    <source>
        <dbReference type="Proteomes" id="UP000602510"/>
    </source>
</evidence>
<dbReference type="Proteomes" id="UP000704712">
    <property type="component" value="Unassembled WGS sequence"/>
</dbReference>
<dbReference type="Proteomes" id="UP000602510">
    <property type="component" value="Unassembled WGS sequence"/>
</dbReference>